<dbReference type="PANTHER" id="PTHR44757:SF2">
    <property type="entry name" value="BIOFILM ARCHITECTURE MAINTENANCE PROTEIN MBAA"/>
    <property type="match status" value="1"/>
</dbReference>
<dbReference type="Gene3D" id="3.30.450.20">
    <property type="entry name" value="PAS domain"/>
    <property type="match status" value="2"/>
</dbReference>
<sequence>MMIRLLLAVLVFWSSQAAIAAKNEPFFWEVFQQQSAVMMLIDPDSGRIINANSAAQRFYGYSLTEMLQMRIQDINALSSQQVTDEMNLAAQQNRDYFIFRHRTKENGIRTVEVNSSPYTFSDRTLLLSIVTDISVTRDMQDSLWHYQDRLEGVVDEQAGQIKSYSQQIVILLSIAVAMLMVAVAILSWSRATHKKNAQLLSNEQQRLAEIIQGTNVGTWQWDLMQDNLSCDQRWADICGLSREQCQHTTRSQWFELIHPDDASDVQRQLEAVLKKQKDYLVVEYRILRSDGSPSWVISRGKVVEWSDEDKPMRMAGHLEDINARKESERQMHHLAQFDILTDLPNRNLFLDRCKLALSFAKRKESTIAIVCIGLSNFRLVNDIYGHDAGDEILKDVAPRLTSCVRDVDTVARIGGDKFVLLLTGISQQEPLTRIIDDVRHRISKPYLLSTGQYASITCNIGIAQYPSDGSTPEALLSRSEEALLKAKQDPLGSAVFYACGLS</sequence>
<dbReference type="SUPFAM" id="SSF55073">
    <property type="entry name" value="Nucleotide cyclase"/>
    <property type="match status" value="1"/>
</dbReference>
<evidence type="ECO:0000313" key="7">
    <source>
        <dbReference type="Proteomes" id="UP000282818"/>
    </source>
</evidence>
<evidence type="ECO:0000259" key="3">
    <source>
        <dbReference type="PROSITE" id="PS50112"/>
    </source>
</evidence>
<feature type="domain" description="PAS" evidence="3">
    <location>
        <begin position="23"/>
        <end position="67"/>
    </location>
</feature>
<feature type="transmembrane region" description="Helical" evidence="1">
    <location>
        <begin position="168"/>
        <end position="188"/>
    </location>
</feature>
<dbReference type="NCBIfam" id="TIGR00254">
    <property type="entry name" value="GGDEF"/>
    <property type="match status" value="1"/>
</dbReference>
<reference evidence="6 7" key="1">
    <citation type="submission" date="2019-01" db="EMBL/GenBank/DDBJ databases">
        <authorList>
            <person name="Chen W.-M."/>
        </authorList>
    </citation>
    <scope>NUCLEOTIDE SEQUENCE [LARGE SCALE GENOMIC DNA]</scope>
    <source>
        <strain evidence="6 7">HPM-16</strain>
    </source>
</reference>
<gene>
    <name evidence="6" type="ORF">EOE65_13740</name>
</gene>
<dbReference type="InterPro" id="IPR043128">
    <property type="entry name" value="Rev_trsase/Diguanyl_cyclase"/>
</dbReference>
<dbReference type="InterPro" id="IPR029787">
    <property type="entry name" value="Nucleotide_cyclase"/>
</dbReference>
<comment type="caution">
    <text evidence="6">The sequence shown here is derived from an EMBL/GenBank/DDBJ whole genome shotgun (WGS) entry which is preliminary data.</text>
</comment>
<dbReference type="NCBIfam" id="TIGR00229">
    <property type="entry name" value="sensory_box"/>
    <property type="match status" value="2"/>
</dbReference>
<feature type="domain" description="PAC" evidence="4">
    <location>
        <begin position="280"/>
        <end position="333"/>
    </location>
</feature>
<feature type="domain" description="PAS" evidence="3">
    <location>
        <begin position="203"/>
        <end position="276"/>
    </location>
</feature>
<evidence type="ECO:0000313" key="6">
    <source>
        <dbReference type="EMBL" id="RVU30106.1"/>
    </source>
</evidence>
<keyword evidence="1" id="KW-0472">Membrane</keyword>
<dbReference type="SMART" id="SM00267">
    <property type="entry name" value="GGDEF"/>
    <property type="match status" value="1"/>
</dbReference>
<feature type="signal peptide" evidence="2">
    <location>
        <begin position="1"/>
        <end position="20"/>
    </location>
</feature>
<dbReference type="InterPro" id="IPR000700">
    <property type="entry name" value="PAS-assoc_C"/>
</dbReference>
<evidence type="ECO:0000256" key="1">
    <source>
        <dbReference type="SAM" id="Phobius"/>
    </source>
</evidence>
<keyword evidence="1" id="KW-0812">Transmembrane</keyword>
<dbReference type="Gene3D" id="3.30.70.270">
    <property type="match status" value="1"/>
</dbReference>
<dbReference type="PROSITE" id="PS50113">
    <property type="entry name" value="PAC"/>
    <property type="match status" value="1"/>
</dbReference>
<feature type="chain" id="PRO_5019554308" evidence="2">
    <location>
        <begin position="21"/>
        <end position="502"/>
    </location>
</feature>
<dbReference type="PROSITE" id="PS50887">
    <property type="entry name" value="GGDEF"/>
    <property type="match status" value="1"/>
</dbReference>
<organism evidence="6 7">
    <name type="scientific">Neptunomonas marina</name>
    <dbReference type="NCBI Taxonomy" id="1815562"/>
    <lineage>
        <taxon>Bacteria</taxon>
        <taxon>Pseudomonadati</taxon>
        <taxon>Pseudomonadota</taxon>
        <taxon>Gammaproteobacteria</taxon>
        <taxon>Oceanospirillales</taxon>
        <taxon>Oceanospirillaceae</taxon>
        <taxon>Neptunomonas</taxon>
    </lineage>
</organism>
<dbReference type="SMART" id="SM00091">
    <property type="entry name" value="PAS"/>
    <property type="match status" value="2"/>
</dbReference>
<dbReference type="Pfam" id="PF00990">
    <property type="entry name" value="GGDEF"/>
    <property type="match status" value="1"/>
</dbReference>
<dbReference type="SMART" id="SM00086">
    <property type="entry name" value="PAC"/>
    <property type="match status" value="2"/>
</dbReference>
<dbReference type="PANTHER" id="PTHR44757">
    <property type="entry name" value="DIGUANYLATE CYCLASE DGCP"/>
    <property type="match status" value="1"/>
</dbReference>
<proteinExistence type="predicted"/>
<dbReference type="CDD" id="cd00130">
    <property type="entry name" value="PAS"/>
    <property type="match status" value="2"/>
</dbReference>
<feature type="domain" description="GGDEF" evidence="5">
    <location>
        <begin position="365"/>
        <end position="501"/>
    </location>
</feature>
<dbReference type="Pfam" id="PF08447">
    <property type="entry name" value="PAS_3"/>
    <property type="match status" value="1"/>
</dbReference>
<keyword evidence="7" id="KW-1185">Reference proteome</keyword>
<dbReference type="InterPro" id="IPR000014">
    <property type="entry name" value="PAS"/>
</dbReference>
<dbReference type="InterPro" id="IPR013655">
    <property type="entry name" value="PAS_fold_3"/>
</dbReference>
<dbReference type="Pfam" id="PF13426">
    <property type="entry name" value="PAS_9"/>
    <property type="match status" value="1"/>
</dbReference>
<protein>
    <submittedName>
        <fullName evidence="6">Sensor domain-containing diguanylate cyclase</fullName>
    </submittedName>
</protein>
<dbReference type="InterPro" id="IPR000160">
    <property type="entry name" value="GGDEF_dom"/>
</dbReference>
<evidence type="ECO:0000259" key="5">
    <source>
        <dbReference type="PROSITE" id="PS50887"/>
    </source>
</evidence>
<dbReference type="InterPro" id="IPR035965">
    <property type="entry name" value="PAS-like_dom_sf"/>
</dbReference>
<dbReference type="Proteomes" id="UP000282818">
    <property type="component" value="Unassembled WGS sequence"/>
</dbReference>
<dbReference type="PROSITE" id="PS50112">
    <property type="entry name" value="PAS"/>
    <property type="match status" value="2"/>
</dbReference>
<accession>A0A437Q6K0</accession>
<dbReference type="InterPro" id="IPR001610">
    <property type="entry name" value="PAC"/>
</dbReference>
<dbReference type="RefSeq" id="WP_127694891.1">
    <property type="nucleotide sequence ID" value="NZ_SACQ01000006.1"/>
</dbReference>
<dbReference type="SUPFAM" id="SSF55785">
    <property type="entry name" value="PYP-like sensor domain (PAS domain)"/>
    <property type="match status" value="2"/>
</dbReference>
<dbReference type="InterPro" id="IPR052155">
    <property type="entry name" value="Biofilm_reg_signaling"/>
</dbReference>
<dbReference type="EMBL" id="SACQ01000006">
    <property type="protein sequence ID" value="RVU30106.1"/>
    <property type="molecule type" value="Genomic_DNA"/>
</dbReference>
<dbReference type="AlphaFoldDB" id="A0A437Q6K0"/>
<dbReference type="CDD" id="cd01949">
    <property type="entry name" value="GGDEF"/>
    <property type="match status" value="1"/>
</dbReference>
<keyword evidence="2" id="KW-0732">Signal</keyword>
<evidence type="ECO:0000256" key="2">
    <source>
        <dbReference type="SAM" id="SignalP"/>
    </source>
</evidence>
<evidence type="ECO:0000259" key="4">
    <source>
        <dbReference type="PROSITE" id="PS50113"/>
    </source>
</evidence>
<keyword evidence="1" id="KW-1133">Transmembrane helix</keyword>
<name>A0A437Q6K0_9GAMM</name>